<dbReference type="PANTHER" id="PTHR33446">
    <property type="entry name" value="PROTEIN TONB-RELATED"/>
    <property type="match status" value="1"/>
</dbReference>
<dbReference type="EMBL" id="LT906449">
    <property type="protein sequence ID" value="SNV06481.1"/>
    <property type="molecule type" value="Genomic_DNA"/>
</dbReference>
<evidence type="ECO:0000256" key="5">
    <source>
        <dbReference type="ARBA" id="ARBA00022519"/>
    </source>
</evidence>
<name>A0AAX2GYV3_9FLAO</name>
<dbReference type="GO" id="GO:0055085">
    <property type="term" value="P:transmembrane transport"/>
    <property type="evidence" value="ECO:0007669"/>
    <property type="project" value="InterPro"/>
</dbReference>
<keyword evidence="3" id="KW-0813">Transport</keyword>
<dbReference type="Proteomes" id="UP000215539">
    <property type="component" value="Chromosome 1"/>
</dbReference>
<feature type="transmembrane region" description="Helical" evidence="10">
    <location>
        <begin position="15"/>
        <end position="34"/>
    </location>
</feature>
<dbReference type="Gene3D" id="3.30.1150.10">
    <property type="match status" value="1"/>
</dbReference>
<keyword evidence="7" id="KW-0653">Protein transport</keyword>
<dbReference type="AlphaFoldDB" id="A0AAX2GYV3"/>
<evidence type="ECO:0000259" key="11">
    <source>
        <dbReference type="PROSITE" id="PS52015"/>
    </source>
</evidence>
<gene>
    <name evidence="12" type="ORF">AXF12_04880</name>
    <name evidence="13" type="ORF">SAMEA44541418_00750</name>
</gene>
<feature type="domain" description="TonB C-terminal" evidence="11">
    <location>
        <begin position="153"/>
        <end position="243"/>
    </location>
</feature>
<dbReference type="SUPFAM" id="SSF74653">
    <property type="entry name" value="TolA/TonB C-terminal domain"/>
    <property type="match status" value="1"/>
</dbReference>
<dbReference type="RefSeq" id="WP_066428830.1">
    <property type="nucleotide sequence ID" value="NZ_CP014227.1"/>
</dbReference>
<evidence type="ECO:0000256" key="6">
    <source>
        <dbReference type="ARBA" id="ARBA00022692"/>
    </source>
</evidence>
<dbReference type="NCBIfam" id="TIGR01352">
    <property type="entry name" value="tonB_Cterm"/>
    <property type="match status" value="1"/>
</dbReference>
<evidence type="ECO:0000256" key="7">
    <source>
        <dbReference type="ARBA" id="ARBA00022927"/>
    </source>
</evidence>
<keyword evidence="9 10" id="KW-0472">Membrane</keyword>
<dbReference type="PANTHER" id="PTHR33446:SF2">
    <property type="entry name" value="PROTEIN TONB"/>
    <property type="match status" value="1"/>
</dbReference>
<keyword evidence="6 10" id="KW-0812">Transmembrane</keyword>
<dbReference type="GO" id="GO:0098797">
    <property type="term" value="C:plasma membrane protein complex"/>
    <property type="evidence" value="ECO:0007669"/>
    <property type="project" value="TreeGrafter"/>
</dbReference>
<sequence>MYPKKNPKADLSKSSGLFFAIGFAVISGFTLWGFESKMYDKSNLDNRKSDFDKVLDEDPVAVTIEQPTIPVTPPPPPPQVVPAVNVVDNDAHIIETTIASTEDNKKSPIIDPGVIQTPEPVVVEEPEVSFYVIEEKPMFKECENVPKAQQAKCFQEALNRHVSKNFVYPQAALDMGVQGKVFVSFRINTDGSITVLGTRGPDKLLEAEAERIIKKLPKLIPGKQRNKATAVTFAYPINFVLQQ</sequence>
<dbReference type="InterPro" id="IPR006260">
    <property type="entry name" value="TonB/TolA_C"/>
</dbReference>
<dbReference type="EMBL" id="CP014227">
    <property type="protein sequence ID" value="AMD84909.1"/>
    <property type="molecule type" value="Genomic_DNA"/>
</dbReference>
<evidence type="ECO:0000256" key="2">
    <source>
        <dbReference type="ARBA" id="ARBA00006555"/>
    </source>
</evidence>
<evidence type="ECO:0000256" key="10">
    <source>
        <dbReference type="SAM" id="Phobius"/>
    </source>
</evidence>
<evidence type="ECO:0000256" key="3">
    <source>
        <dbReference type="ARBA" id="ARBA00022448"/>
    </source>
</evidence>
<evidence type="ECO:0000256" key="9">
    <source>
        <dbReference type="ARBA" id="ARBA00023136"/>
    </source>
</evidence>
<proteinExistence type="inferred from homology"/>
<organism evidence="13 15">
    <name type="scientific">Capnocytophaga haemolytica</name>
    <dbReference type="NCBI Taxonomy" id="45243"/>
    <lineage>
        <taxon>Bacteria</taxon>
        <taxon>Pseudomonadati</taxon>
        <taxon>Bacteroidota</taxon>
        <taxon>Flavobacteriia</taxon>
        <taxon>Flavobacteriales</taxon>
        <taxon>Flavobacteriaceae</taxon>
        <taxon>Capnocytophaga</taxon>
    </lineage>
</organism>
<keyword evidence="8 10" id="KW-1133">Transmembrane helix</keyword>
<reference evidence="13 15" key="2">
    <citation type="submission" date="2017-06" db="EMBL/GenBank/DDBJ databases">
        <authorList>
            <consortium name="Pathogen Informatics"/>
        </authorList>
    </citation>
    <scope>NUCLEOTIDE SEQUENCE [LARGE SCALE GENOMIC DNA]</scope>
    <source>
        <strain evidence="13 15">NCTC12947</strain>
    </source>
</reference>
<evidence type="ECO:0000256" key="4">
    <source>
        <dbReference type="ARBA" id="ARBA00022475"/>
    </source>
</evidence>
<comment type="similarity">
    <text evidence="2">Belongs to the TonB family.</text>
</comment>
<evidence type="ECO:0000313" key="13">
    <source>
        <dbReference type="EMBL" id="SNV06481.1"/>
    </source>
</evidence>
<evidence type="ECO:0000256" key="1">
    <source>
        <dbReference type="ARBA" id="ARBA00004383"/>
    </source>
</evidence>
<dbReference type="InterPro" id="IPR037682">
    <property type="entry name" value="TonB_C"/>
</dbReference>
<dbReference type="PROSITE" id="PS52015">
    <property type="entry name" value="TONB_CTD"/>
    <property type="match status" value="1"/>
</dbReference>
<dbReference type="KEGG" id="chg:AXF12_04880"/>
<dbReference type="Pfam" id="PF03544">
    <property type="entry name" value="TonB_C"/>
    <property type="match status" value="1"/>
</dbReference>
<evidence type="ECO:0000313" key="14">
    <source>
        <dbReference type="Proteomes" id="UP000065822"/>
    </source>
</evidence>
<reference evidence="12 14" key="1">
    <citation type="submission" date="2016-02" db="EMBL/GenBank/DDBJ databases">
        <authorList>
            <person name="Holder M.E."/>
            <person name="Ajami N.J."/>
            <person name="Petrosino J.F."/>
        </authorList>
    </citation>
    <scope>NUCLEOTIDE SEQUENCE [LARGE SCALE GENOMIC DNA]</scope>
    <source>
        <strain evidence="12 14">CCUG 32990</strain>
    </source>
</reference>
<keyword evidence="5" id="KW-0997">Cell inner membrane</keyword>
<evidence type="ECO:0000313" key="12">
    <source>
        <dbReference type="EMBL" id="AMD84909.1"/>
    </source>
</evidence>
<evidence type="ECO:0000313" key="15">
    <source>
        <dbReference type="Proteomes" id="UP000215539"/>
    </source>
</evidence>
<keyword evidence="14" id="KW-1185">Reference proteome</keyword>
<dbReference type="GO" id="GO:0015031">
    <property type="term" value="P:protein transport"/>
    <property type="evidence" value="ECO:0007669"/>
    <property type="project" value="UniProtKB-KW"/>
</dbReference>
<dbReference type="InterPro" id="IPR051045">
    <property type="entry name" value="TonB-dependent_transducer"/>
</dbReference>
<keyword evidence="4" id="KW-1003">Cell membrane</keyword>
<comment type="subcellular location">
    <subcellularLocation>
        <location evidence="1">Cell inner membrane</location>
        <topology evidence="1">Single-pass membrane protein</topology>
        <orientation evidence="1">Periplasmic side</orientation>
    </subcellularLocation>
</comment>
<protein>
    <submittedName>
        <fullName evidence="12">Energy transducer TonB</fullName>
    </submittedName>
    <submittedName>
        <fullName evidence="13">TonB family C-terminal domain</fullName>
    </submittedName>
</protein>
<evidence type="ECO:0000256" key="8">
    <source>
        <dbReference type="ARBA" id="ARBA00022989"/>
    </source>
</evidence>
<dbReference type="Proteomes" id="UP000065822">
    <property type="component" value="Chromosome"/>
</dbReference>
<dbReference type="GO" id="GO:0031992">
    <property type="term" value="F:energy transducer activity"/>
    <property type="evidence" value="ECO:0007669"/>
    <property type="project" value="TreeGrafter"/>
</dbReference>
<accession>A0AAX2GYV3</accession>